<keyword evidence="3 15" id="KW-0812">Transmembrane</keyword>
<feature type="transmembrane region" description="Helical" evidence="15">
    <location>
        <begin position="262"/>
        <end position="283"/>
    </location>
</feature>
<dbReference type="PANTHER" id="PTHR21347:SF0">
    <property type="entry name" value="LIPID SCRAMBLASE CLPTM1L"/>
    <property type="match status" value="1"/>
</dbReference>
<dbReference type="AlphaFoldDB" id="A0A0M3JZH2"/>
<evidence type="ECO:0000256" key="11">
    <source>
        <dbReference type="ARBA" id="ARBA00042320"/>
    </source>
</evidence>
<dbReference type="OrthoDB" id="378564at2759"/>
<accession>A0A0M3JZH2</accession>
<name>A0A0M3JZH2_ANISI</name>
<dbReference type="Pfam" id="PF05602">
    <property type="entry name" value="CLPTM1"/>
    <property type="match status" value="1"/>
</dbReference>
<evidence type="ECO:0000256" key="6">
    <source>
        <dbReference type="ARBA" id="ARBA00024615"/>
    </source>
</evidence>
<dbReference type="GO" id="GO:0016020">
    <property type="term" value="C:membrane"/>
    <property type="evidence" value="ECO:0007669"/>
    <property type="project" value="UniProtKB-SubCell"/>
</dbReference>
<dbReference type="PANTHER" id="PTHR21347">
    <property type="entry name" value="CLEFT LIP AND PALATE ASSOCIATED TRANSMEMBRANE PROTEIN-RELATED"/>
    <property type="match status" value="1"/>
</dbReference>
<comment type="catalytic activity">
    <reaction evidence="8">
        <text>a 1,2-diacyl-sn-glycero-3-phospho-(1D-myo-inositol)(in) = a 1,2-diacyl-sn-glycero-3-phospho-(1D-myo-inositol)(out)</text>
        <dbReference type="Rhea" id="RHEA:38691"/>
        <dbReference type="ChEBI" id="CHEBI:57880"/>
    </reaction>
</comment>
<evidence type="ECO:0000313" key="16">
    <source>
        <dbReference type="EMBL" id="VDK49447.1"/>
    </source>
</evidence>
<evidence type="ECO:0000256" key="13">
    <source>
        <dbReference type="ARBA" id="ARBA00045827"/>
    </source>
</evidence>
<evidence type="ECO:0000256" key="7">
    <source>
        <dbReference type="ARBA" id="ARBA00024631"/>
    </source>
</evidence>
<sequence length="516" mass="60082">MVTLNITNVLTASFLVYIAHCLYSIYSVFHPPLCDDDRQCLFPVIERNAGTGEWPRLQLRIYGSLNSRAQFNYGKLVDRIDSLDIDETLRKDSEWHLVESTRITTYHIPEAKTFNLIGDNNDDDNNDNSTNIELIKQLRENGTPIAHFRSVLPLTIVAESPKLSAHAVPHEIYSELELFSNDNRYYYWPIFYVDDMSYRIKDLVQIGTNQRTINMTVYYRPISIGKLRLLISTVSSLKQLKQFGFSDNDIDQVKGLFVDTNFYLLAVTILVAGLHILFDVLAFKNDVSFWRNRRTMVGLSLRSLLWRCFSQVIIFIFLMDQETSLLVLIPSGIGCLIELWKVTKALKISIHRTPTRWLPQVHFGRLTEAEQETEGFDSEAMKYLIFLIIPLCFAGALYSLAYVPHKSWYSWIIQCLANGVYAFGFLFMLPQLFVNYRLKSVAHLPWRAFMYKAFNTFVDDLFAFIITMPTSHRIACFRDDIVFVIYLYQRHLYPVDKSRFNEYGESFDETQKIKND</sequence>
<evidence type="ECO:0000256" key="5">
    <source>
        <dbReference type="ARBA" id="ARBA00023136"/>
    </source>
</evidence>
<feature type="transmembrane region" description="Helical" evidence="15">
    <location>
        <begin position="408"/>
        <end position="429"/>
    </location>
</feature>
<comment type="catalytic activity">
    <reaction evidence="9">
        <text>6-(alpha-D-glucosaminyl)-(1-octadecanoyl,2-(9Z)-octadecenoyl-sn-glycero-3-phospho)-1D-myo-inositol(in) = 6-(alpha-D-glucosaminyl)-(1-octadecanoyl,2-(9Z)-octadecenoyl-sn-glycero-3-phospho)-1D-myo-inositol(out)</text>
        <dbReference type="Rhea" id="RHEA:71495"/>
        <dbReference type="ChEBI" id="CHEBI:190691"/>
    </reaction>
</comment>
<comment type="similarity">
    <text evidence="2">Belongs to the CLPTM1 family.</text>
</comment>
<dbReference type="EMBL" id="UYRR01031364">
    <property type="protein sequence ID" value="VDK49447.1"/>
    <property type="molecule type" value="Genomic_DNA"/>
</dbReference>
<reference evidence="18" key="1">
    <citation type="submission" date="2017-02" db="UniProtKB">
        <authorList>
            <consortium name="WormBaseParasite"/>
        </authorList>
    </citation>
    <scope>IDENTIFICATION</scope>
</reference>
<feature type="transmembrane region" description="Helical" evidence="15">
    <location>
        <begin position="304"/>
        <end position="319"/>
    </location>
</feature>
<feature type="transmembrane region" description="Helical" evidence="15">
    <location>
        <begin position="325"/>
        <end position="342"/>
    </location>
</feature>
<comment type="catalytic activity">
    <reaction evidence="6">
        <text>a 1,2-diacyl-sn-glycero-3-phosphoethanolamine(in) = a 1,2-diacyl-sn-glycero-3-phosphoethanolamine(out)</text>
        <dbReference type="Rhea" id="RHEA:38895"/>
        <dbReference type="ChEBI" id="CHEBI:64612"/>
    </reaction>
</comment>
<evidence type="ECO:0000256" key="15">
    <source>
        <dbReference type="SAM" id="Phobius"/>
    </source>
</evidence>
<feature type="transmembrane region" description="Helical" evidence="15">
    <location>
        <begin position="383"/>
        <end position="402"/>
    </location>
</feature>
<keyword evidence="17" id="KW-1185">Reference proteome</keyword>
<comment type="catalytic activity">
    <reaction evidence="14">
        <text>a 6-(alpha-D-glucosaminyl)-1-(1,2-diacyl-sn-glycero-3-phospho)-1D-myo-inositol(in) = a 6-(alpha-D-glucosaminyl)-1-(1,2-diacyl-sn-glycero-3-phospho)-1D-myo-inositol(out)</text>
        <dbReference type="Rhea" id="RHEA:71491"/>
        <dbReference type="ChEBI" id="CHEBI:57997"/>
    </reaction>
</comment>
<comment type="subcellular location">
    <subcellularLocation>
        <location evidence="1">Membrane</location>
        <topology evidence="1">Multi-pass membrane protein</topology>
    </subcellularLocation>
</comment>
<evidence type="ECO:0000256" key="8">
    <source>
        <dbReference type="ARBA" id="ARBA00035895"/>
    </source>
</evidence>
<evidence type="ECO:0000313" key="17">
    <source>
        <dbReference type="Proteomes" id="UP000267096"/>
    </source>
</evidence>
<dbReference type="Proteomes" id="UP000267096">
    <property type="component" value="Unassembled WGS sequence"/>
</dbReference>
<evidence type="ECO:0000256" key="3">
    <source>
        <dbReference type="ARBA" id="ARBA00022692"/>
    </source>
</evidence>
<comment type="function">
    <text evidence="13">Scramblase that mediates the translocation of glucosaminylphosphatidylinositol (alpha-D-GlcN-(1-6)-(1,2-diacyl-sn-glycero-3-phospho)-1D-myo-inositol, GlcN-PI) across the endoplasmic reticulum (ER) membrane, from the cytosolic leaflet to the luminal leaflet of the ER membrane, where it participates in the biosynthesis of glycosylphosphatidylinositol (GPI). GPI is a lipid glycoconjugate involved in post-translational modification of proteins. Can also translocate 1,2-diacyl-sn-glycero-3-phospho-(1D-myo-inositol) (phosphatidylinositol or PI), as well as several other phospholipids (1,2-diacyl-sn-glycero-3-phosphocholine, 1,2-diacyl-sn-glycero-3-phosphoethanolamine), and N-acetylglucosaminylphosphatidylinositol (GlcNAc-PI) in vitro.</text>
</comment>
<gene>
    <name evidence="16" type="ORF">ASIM_LOCUS13332</name>
</gene>
<protein>
    <recommendedName>
        <fullName evidence="10">Lipid scramblase CLPTM1L</fullName>
    </recommendedName>
    <alternativeName>
        <fullName evidence="12">Cisplatin resistance-related protein 9</fullName>
    </alternativeName>
    <alternativeName>
        <fullName evidence="11">Cleft lip and palate transmembrane protein 1-like protein</fullName>
    </alternativeName>
</protein>
<evidence type="ECO:0000256" key="12">
    <source>
        <dbReference type="ARBA" id="ARBA00043155"/>
    </source>
</evidence>
<evidence type="ECO:0000256" key="1">
    <source>
        <dbReference type="ARBA" id="ARBA00004141"/>
    </source>
</evidence>
<evidence type="ECO:0000313" key="18">
    <source>
        <dbReference type="WBParaSite" id="ASIM_0001390401-mRNA-1"/>
    </source>
</evidence>
<evidence type="ECO:0000256" key="14">
    <source>
        <dbReference type="ARBA" id="ARBA00093208"/>
    </source>
</evidence>
<reference evidence="16 17" key="2">
    <citation type="submission" date="2018-11" db="EMBL/GenBank/DDBJ databases">
        <authorList>
            <consortium name="Pathogen Informatics"/>
        </authorList>
    </citation>
    <scope>NUCLEOTIDE SEQUENCE [LARGE SCALE GENOMIC DNA]</scope>
</reference>
<dbReference type="GO" id="GO:0012505">
    <property type="term" value="C:endomembrane system"/>
    <property type="evidence" value="ECO:0007669"/>
    <property type="project" value="TreeGrafter"/>
</dbReference>
<dbReference type="InterPro" id="IPR008429">
    <property type="entry name" value="CLPTM1"/>
</dbReference>
<evidence type="ECO:0000256" key="2">
    <source>
        <dbReference type="ARBA" id="ARBA00009310"/>
    </source>
</evidence>
<keyword evidence="5 15" id="KW-0472">Membrane</keyword>
<organism evidence="18">
    <name type="scientific">Anisakis simplex</name>
    <name type="common">Herring worm</name>
    <dbReference type="NCBI Taxonomy" id="6269"/>
    <lineage>
        <taxon>Eukaryota</taxon>
        <taxon>Metazoa</taxon>
        <taxon>Ecdysozoa</taxon>
        <taxon>Nematoda</taxon>
        <taxon>Chromadorea</taxon>
        <taxon>Rhabditida</taxon>
        <taxon>Spirurina</taxon>
        <taxon>Ascaridomorpha</taxon>
        <taxon>Ascaridoidea</taxon>
        <taxon>Anisakidae</taxon>
        <taxon>Anisakis</taxon>
        <taxon>Anisakis simplex complex</taxon>
    </lineage>
</organism>
<evidence type="ECO:0000256" key="10">
    <source>
        <dbReference type="ARBA" id="ARBA00040905"/>
    </source>
</evidence>
<comment type="catalytic activity">
    <reaction evidence="7">
        <text>a 1,2-diacyl-sn-glycero-3-phosphocholine(in) = a 1,2-diacyl-sn-glycero-3-phosphocholine(out)</text>
        <dbReference type="Rhea" id="RHEA:38571"/>
        <dbReference type="ChEBI" id="CHEBI:57643"/>
    </reaction>
</comment>
<evidence type="ECO:0000256" key="4">
    <source>
        <dbReference type="ARBA" id="ARBA00022989"/>
    </source>
</evidence>
<evidence type="ECO:0000256" key="9">
    <source>
        <dbReference type="ARBA" id="ARBA00036810"/>
    </source>
</evidence>
<proteinExistence type="inferred from homology"/>
<dbReference type="WBParaSite" id="ASIM_0001390401-mRNA-1">
    <property type="protein sequence ID" value="ASIM_0001390401-mRNA-1"/>
    <property type="gene ID" value="ASIM_0001390401"/>
</dbReference>
<keyword evidence="4 15" id="KW-1133">Transmembrane helix</keyword>